<evidence type="ECO:0000256" key="1">
    <source>
        <dbReference type="SAM" id="Phobius"/>
    </source>
</evidence>
<dbReference type="RefSeq" id="WP_249903411.1">
    <property type="nucleotide sequence ID" value="NZ_JAMGBA010000001.1"/>
</dbReference>
<dbReference type="InterPro" id="IPR000157">
    <property type="entry name" value="TIR_dom"/>
</dbReference>
<dbReference type="InterPro" id="IPR035897">
    <property type="entry name" value="Toll_tir_struct_dom_sf"/>
</dbReference>
<dbReference type="Gene3D" id="3.40.50.10140">
    <property type="entry name" value="Toll/interleukin-1 receptor homology (TIR) domain"/>
    <property type="match status" value="1"/>
</dbReference>
<keyword evidence="1" id="KW-1133">Transmembrane helix</keyword>
<dbReference type="SUPFAM" id="SSF52200">
    <property type="entry name" value="Toll/Interleukin receptor TIR domain"/>
    <property type="match status" value="1"/>
</dbReference>
<proteinExistence type="predicted"/>
<dbReference type="InterPro" id="IPR011990">
    <property type="entry name" value="TPR-like_helical_dom_sf"/>
</dbReference>
<sequence length="759" mass="82217">MAEVFISYARANEDVARRVASGLKASGFEAWWDDQLPAHRAYTDVIEQRLRGAVAVVVLWSKDAAQSQWVRAEADFARTENKLVQAQLDGSLPPMPFNQIQCADLSGWKGNRKHRGWLKLVDGVSAVVSGTPPQLAEPARTKSRFKMDRRTAIAAVGALLLLVVAAVMFLPGMIGAGDDKPPRVAVLPFKNVGGTDDGLVEGIWEDTRHALSRNPQLIVLGPNTSEELAEKGMSAARNAADYLVEASVRTAPNRLRISTSLVRSKDGAQIWSQTFDRKLDDVFALQSEIAQEIEGRIRGRLAKGGGIKPENIATTGEVYALYSDARSKIRGRDMEQYDSALKQLQKVVAMDPNFAPGWATLSVAAAFEEGGTSNASKAEGFARRAIALAPNLAAGHAALGFALDQKGPIAQASFRKAIALDPSDYEALNWLANSLDRKEQRDERFELYSRALEIEPLWWPATLNKLGILLEDENYVAANKERERLEKLGATVLAGMVGVAIEVQRGDVSEAARIGINAFNSSPPDERGLIGVELIFVLLKLGYLDEAQANFSFIPPPAPYLWRNDPKGLDMIEAQHLPVRTFFSSSPLADAAIRTYLLSGRGARLAALYREAASSPAEFEAALGDVALINFGPPIALALQQAGDSDEALRLLAAAESAVSARYGQANRSGRAGLDADYARIFAVQGRKADAAARLSASVQAGWVPEPPAILTDLALDPPLALLKGDPRFEQSRQKILDYISRERAELGPFRLAGSPVKN</sequence>
<evidence type="ECO:0000313" key="4">
    <source>
        <dbReference type="Proteomes" id="UP001203410"/>
    </source>
</evidence>
<dbReference type="PANTHER" id="PTHR12558">
    <property type="entry name" value="CELL DIVISION CYCLE 16,23,27"/>
    <property type="match status" value="1"/>
</dbReference>
<dbReference type="PANTHER" id="PTHR12558:SF13">
    <property type="entry name" value="CELL DIVISION CYCLE PROTEIN 27 HOMOLOG"/>
    <property type="match status" value="1"/>
</dbReference>
<feature type="domain" description="TIR" evidence="2">
    <location>
        <begin position="4"/>
        <end position="110"/>
    </location>
</feature>
<keyword evidence="1" id="KW-0472">Membrane</keyword>
<gene>
    <name evidence="3" type="ORF">LZ496_04620</name>
</gene>
<dbReference type="Gene3D" id="1.25.40.10">
    <property type="entry name" value="Tetratricopeptide repeat domain"/>
    <property type="match status" value="2"/>
</dbReference>
<organism evidence="3 4">
    <name type="scientific">Sphingomonas caseinilyticus</name>
    <dbReference type="NCBI Taxonomy" id="2908205"/>
    <lineage>
        <taxon>Bacteria</taxon>
        <taxon>Pseudomonadati</taxon>
        <taxon>Pseudomonadota</taxon>
        <taxon>Alphaproteobacteria</taxon>
        <taxon>Sphingomonadales</taxon>
        <taxon>Sphingomonadaceae</taxon>
        <taxon>Sphingomonas</taxon>
    </lineage>
</organism>
<keyword evidence="4" id="KW-1185">Reference proteome</keyword>
<evidence type="ECO:0000313" key="3">
    <source>
        <dbReference type="EMBL" id="MCL6698069.1"/>
    </source>
</evidence>
<reference evidence="3 4" key="1">
    <citation type="submission" date="2022-05" db="EMBL/GenBank/DDBJ databases">
        <authorList>
            <person name="Jo J.-H."/>
            <person name="Im W.-T."/>
        </authorList>
    </citation>
    <scope>NUCLEOTIDE SEQUENCE [LARGE SCALE GENOMIC DNA]</scope>
    <source>
        <strain evidence="3 4">NSE70-1</strain>
    </source>
</reference>
<accession>A0ABT0RT32</accession>
<keyword evidence="1" id="KW-0812">Transmembrane</keyword>
<dbReference type="Pfam" id="PF13676">
    <property type="entry name" value="TIR_2"/>
    <property type="match status" value="1"/>
</dbReference>
<comment type="caution">
    <text evidence="3">The sequence shown here is derived from an EMBL/GenBank/DDBJ whole genome shotgun (WGS) entry which is preliminary data.</text>
</comment>
<protein>
    <submittedName>
        <fullName evidence="3">TIR domain-containing protein</fullName>
    </submittedName>
</protein>
<dbReference type="SUPFAM" id="SSF48452">
    <property type="entry name" value="TPR-like"/>
    <property type="match status" value="1"/>
</dbReference>
<dbReference type="Proteomes" id="UP001203410">
    <property type="component" value="Unassembled WGS sequence"/>
</dbReference>
<feature type="transmembrane region" description="Helical" evidence="1">
    <location>
        <begin position="152"/>
        <end position="174"/>
    </location>
</feature>
<dbReference type="EMBL" id="JAMGBA010000001">
    <property type="protein sequence ID" value="MCL6698069.1"/>
    <property type="molecule type" value="Genomic_DNA"/>
</dbReference>
<name>A0ABT0RT32_9SPHN</name>
<evidence type="ECO:0000259" key="2">
    <source>
        <dbReference type="Pfam" id="PF13676"/>
    </source>
</evidence>